<accession>A0A368N0D9</accession>
<sequence length="181" mass="20320">MNIADAFEKAQHKTRVLVAGNEVQQLLKNILNFHGKNFDEITETSTDTGNDFALYSTQDLIAGSDFRPNIALITTPVNAEESQLLVSKMTSGGVLIYPENHVIFSEALQQTSNYFRQLPYSTSEYSQKDGYFIAKTSLGELPLEIQKSDTMMHLEGLRLCCQQFGLMEEEFYEALLAVSSM</sequence>
<dbReference type="Proteomes" id="UP000252172">
    <property type="component" value="Unassembled WGS sequence"/>
</dbReference>
<gene>
    <name evidence="1" type="ORF">DQ356_05955</name>
</gene>
<dbReference type="AlphaFoldDB" id="A0A368N0D9"/>
<protein>
    <submittedName>
        <fullName evidence="1">Uncharacterized protein</fullName>
    </submittedName>
</protein>
<dbReference type="RefSeq" id="WP_114303567.1">
    <property type="nucleotide sequence ID" value="NZ_QPIE01000004.1"/>
</dbReference>
<proteinExistence type="predicted"/>
<organism evidence="1 2">
    <name type="scientific">Chryseobacterium lacus</name>
    <dbReference type="NCBI Taxonomy" id="2058346"/>
    <lineage>
        <taxon>Bacteria</taxon>
        <taxon>Pseudomonadati</taxon>
        <taxon>Bacteroidota</taxon>
        <taxon>Flavobacteriia</taxon>
        <taxon>Flavobacteriales</taxon>
        <taxon>Weeksellaceae</taxon>
        <taxon>Chryseobacterium group</taxon>
        <taxon>Chryseobacterium</taxon>
    </lineage>
</organism>
<reference evidence="1 2" key="1">
    <citation type="submission" date="2018-07" db="EMBL/GenBank/DDBJ databases">
        <title>Chryseobacterium lacus sp. nov., isolated from lake water.</title>
        <authorList>
            <person name="Li C.-M."/>
        </authorList>
    </citation>
    <scope>NUCLEOTIDE SEQUENCE [LARGE SCALE GENOMIC DNA]</scope>
    <source>
        <strain evidence="1 2">YLOS41</strain>
    </source>
</reference>
<dbReference type="OrthoDB" id="9804126at2"/>
<evidence type="ECO:0000313" key="1">
    <source>
        <dbReference type="EMBL" id="RCU42981.1"/>
    </source>
</evidence>
<comment type="caution">
    <text evidence="1">The sequence shown here is derived from an EMBL/GenBank/DDBJ whole genome shotgun (WGS) entry which is preliminary data.</text>
</comment>
<name>A0A368N0D9_9FLAO</name>
<dbReference type="EMBL" id="QPIE01000004">
    <property type="protein sequence ID" value="RCU42981.1"/>
    <property type="molecule type" value="Genomic_DNA"/>
</dbReference>
<evidence type="ECO:0000313" key="2">
    <source>
        <dbReference type="Proteomes" id="UP000252172"/>
    </source>
</evidence>
<keyword evidence="2" id="KW-1185">Reference proteome</keyword>